<evidence type="ECO:0000313" key="4">
    <source>
        <dbReference type="Proteomes" id="UP000589036"/>
    </source>
</evidence>
<accession>A0A852U2S0</accession>
<dbReference type="PROSITE" id="PS51898">
    <property type="entry name" value="TYR_RECOMBINASE"/>
    <property type="match status" value="1"/>
</dbReference>
<dbReference type="GO" id="GO:0003677">
    <property type="term" value="F:DNA binding"/>
    <property type="evidence" value="ECO:0007669"/>
    <property type="project" value="InterPro"/>
</dbReference>
<organism evidence="3 4">
    <name type="scientific">Spinactinospora alkalitolerans</name>
    <dbReference type="NCBI Taxonomy" id="687207"/>
    <lineage>
        <taxon>Bacteria</taxon>
        <taxon>Bacillati</taxon>
        <taxon>Actinomycetota</taxon>
        <taxon>Actinomycetes</taxon>
        <taxon>Streptosporangiales</taxon>
        <taxon>Nocardiopsidaceae</taxon>
        <taxon>Spinactinospora</taxon>
    </lineage>
</organism>
<name>A0A852U2S0_9ACTN</name>
<dbReference type="Gene3D" id="1.10.443.10">
    <property type="entry name" value="Intergrase catalytic core"/>
    <property type="match status" value="1"/>
</dbReference>
<dbReference type="InterPro" id="IPR013762">
    <property type="entry name" value="Integrase-like_cat_sf"/>
</dbReference>
<keyword evidence="1" id="KW-0233">DNA recombination</keyword>
<dbReference type="GO" id="GO:0015074">
    <property type="term" value="P:DNA integration"/>
    <property type="evidence" value="ECO:0007669"/>
    <property type="project" value="InterPro"/>
</dbReference>
<gene>
    <name evidence="3" type="ORF">HDA32_005561</name>
</gene>
<dbReference type="Pfam" id="PF00589">
    <property type="entry name" value="Phage_integrase"/>
    <property type="match status" value="1"/>
</dbReference>
<dbReference type="Proteomes" id="UP000589036">
    <property type="component" value="Unassembled WGS sequence"/>
</dbReference>
<dbReference type="SUPFAM" id="SSF56349">
    <property type="entry name" value="DNA breaking-rejoining enzymes"/>
    <property type="match status" value="1"/>
</dbReference>
<dbReference type="AlphaFoldDB" id="A0A852U2S0"/>
<evidence type="ECO:0000313" key="3">
    <source>
        <dbReference type="EMBL" id="NYE50441.1"/>
    </source>
</evidence>
<protein>
    <recommendedName>
        <fullName evidence="2">Tyr recombinase domain-containing protein</fullName>
    </recommendedName>
</protein>
<dbReference type="EMBL" id="JACCCC010000001">
    <property type="protein sequence ID" value="NYE50441.1"/>
    <property type="molecule type" value="Genomic_DNA"/>
</dbReference>
<dbReference type="GO" id="GO:0006310">
    <property type="term" value="P:DNA recombination"/>
    <property type="evidence" value="ECO:0007669"/>
    <property type="project" value="UniProtKB-KW"/>
</dbReference>
<dbReference type="InterPro" id="IPR002104">
    <property type="entry name" value="Integrase_catalytic"/>
</dbReference>
<dbReference type="InterPro" id="IPR011010">
    <property type="entry name" value="DNA_brk_join_enz"/>
</dbReference>
<evidence type="ECO:0000256" key="1">
    <source>
        <dbReference type="ARBA" id="ARBA00023172"/>
    </source>
</evidence>
<evidence type="ECO:0000259" key="2">
    <source>
        <dbReference type="PROSITE" id="PS51898"/>
    </source>
</evidence>
<proteinExistence type="predicted"/>
<reference evidence="3 4" key="1">
    <citation type="submission" date="2020-07" db="EMBL/GenBank/DDBJ databases">
        <title>Sequencing the genomes of 1000 actinobacteria strains.</title>
        <authorList>
            <person name="Klenk H.-P."/>
        </authorList>
    </citation>
    <scope>NUCLEOTIDE SEQUENCE [LARGE SCALE GENOMIC DNA]</scope>
    <source>
        <strain evidence="3 4">CXB654</strain>
    </source>
</reference>
<comment type="caution">
    <text evidence="3">The sequence shown here is derived from an EMBL/GenBank/DDBJ whole genome shotgun (WGS) entry which is preliminary data.</text>
</comment>
<feature type="domain" description="Tyr recombinase" evidence="2">
    <location>
        <begin position="1"/>
        <end position="196"/>
    </location>
</feature>
<keyword evidence="4" id="KW-1185">Reference proteome</keyword>
<dbReference type="RefSeq" id="WP_312863353.1">
    <property type="nucleotide sequence ID" value="NZ_BAAAYY010000030.1"/>
</dbReference>
<sequence length="206" mass="21370">MAGYGGFGLLLATEELAGRARREARQGPEAPHPFAPAIAVNAAHHILCEGLLPAAETNGTCLARRLTRTLGSRARIDAGTAAVLKAHHGAQEADRSAAGEEWRGAGDYIFTTGWGDPVCPEGVSSLMSTLIRRHNEPAEPPACARPHGLRHVHAATLLLAGVPTHVVAARLGHGDPSITLRAYAHVVDEQVAAVAGTFADIVGDAG</sequence>